<dbReference type="Proteomes" id="UP000053732">
    <property type="component" value="Unassembled WGS sequence"/>
</dbReference>
<proteinExistence type="predicted"/>
<evidence type="ECO:0000313" key="1">
    <source>
        <dbReference type="EMBL" id="CRL23718.1"/>
    </source>
</evidence>
<protein>
    <submittedName>
        <fullName evidence="1">Str. FM013</fullName>
    </submittedName>
</protein>
<gene>
    <name evidence="1" type="ORF">PCAMFM013_S010g000156</name>
</gene>
<keyword evidence="2" id="KW-1185">Reference proteome</keyword>
<accession>A0A0G4PBL9</accession>
<organism evidence="1 2">
    <name type="scientific">Penicillium camemberti (strain FM 013)</name>
    <dbReference type="NCBI Taxonomy" id="1429867"/>
    <lineage>
        <taxon>Eukaryota</taxon>
        <taxon>Fungi</taxon>
        <taxon>Dikarya</taxon>
        <taxon>Ascomycota</taxon>
        <taxon>Pezizomycotina</taxon>
        <taxon>Eurotiomycetes</taxon>
        <taxon>Eurotiomycetidae</taxon>
        <taxon>Eurotiales</taxon>
        <taxon>Aspergillaceae</taxon>
        <taxon>Penicillium</taxon>
    </lineage>
</organism>
<sequence length="107" mass="12542">MGQVFKGPIDLRYAGFKSHLHRHQSCGHERGVQGRFQYSVGSVLGELKVPRFSERRIRNAYLNELQLRTTCPIDSSEKWWDTTYVLYDLAEPPSKTDWYVDSSEWEC</sequence>
<reference evidence="1 2" key="1">
    <citation type="journal article" date="2014" name="Nat. Commun.">
        <title>Multiple recent horizontal transfers of a large genomic region in cheese making fungi.</title>
        <authorList>
            <person name="Cheeseman K."/>
            <person name="Ropars J."/>
            <person name="Renault P."/>
            <person name="Dupont J."/>
            <person name="Gouzy J."/>
            <person name="Branca A."/>
            <person name="Abraham A.L."/>
            <person name="Ceppi M."/>
            <person name="Conseiller E."/>
            <person name="Debuchy R."/>
            <person name="Malagnac F."/>
            <person name="Goarin A."/>
            <person name="Silar P."/>
            <person name="Lacoste S."/>
            <person name="Sallet E."/>
            <person name="Bensimon A."/>
            <person name="Giraud T."/>
            <person name="Brygoo Y."/>
        </authorList>
    </citation>
    <scope>NUCLEOTIDE SEQUENCE [LARGE SCALE GENOMIC DNA]</scope>
    <source>
        <strain evidence="2">FM 013</strain>
    </source>
</reference>
<dbReference type="AlphaFoldDB" id="A0A0G4PBL9"/>
<dbReference type="EMBL" id="HG793143">
    <property type="protein sequence ID" value="CRL23718.1"/>
    <property type="molecule type" value="Genomic_DNA"/>
</dbReference>
<name>A0A0G4PBL9_PENC3</name>
<evidence type="ECO:0000313" key="2">
    <source>
        <dbReference type="Proteomes" id="UP000053732"/>
    </source>
</evidence>